<dbReference type="InParanoid" id="A0A1Z5KS33"/>
<evidence type="ECO:0000313" key="3">
    <source>
        <dbReference type="Proteomes" id="UP000198406"/>
    </source>
</evidence>
<feature type="compositionally biased region" description="Basic residues" evidence="1">
    <location>
        <begin position="273"/>
        <end position="284"/>
    </location>
</feature>
<keyword evidence="3" id="KW-1185">Reference proteome</keyword>
<evidence type="ECO:0000313" key="2">
    <source>
        <dbReference type="EMBL" id="GAX29116.1"/>
    </source>
</evidence>
<protein>
    <submittedName>
        <fullName evidence="2">Uncharacterized protein</fullName>
    </submittedName>
</protein>
<feature type="region of interest" description="Disordered" evidence="1">
    <location>
        <begin position="222"/>
        <end position="284"/>
    </location>
</feature>
<dbReference type="EMBL" id="BDSP01000285">
    <property type="protein sequence ID" value="GAX29116.1"/>
    <property type="molecule type" value="Genomic_DNA"/>
</dbReference>
<feature type="compositionally biased region" description="Basic and acidic residues" evidence="1">
    <location>
        <begin position="874"/>
        <end position="885"/>
    </location>
</feature>
<sequence length="2031" mass="225581">MDPFEDPDQLSVEENPTNNNNNGDEVQALMRAELEKSPFMIPTPPTLQHPFVTGPSGGPTLPSKDGPTMVLSPKKRKADEVMLTESKFTDMPFATQSNGGSAQEKGEETADIGEPGVKKIKLELDSNQTNDANSAEKLSAAPVIPREGRNLFNQTGSVPACAPDEQMKSALLGMGKPIADKAEPRITVLPEPAPSTATTLERMQAMRKQDIFAIVTGTRSPIKPADNLTQDTAVSQPNTPVVSSSPNGVSTKPAANAPLDLSVLKPPSQDGRHIRRDRKRAPKPIRRVLNSRKETEQAAAFVEDTTDLLDYLMEADCKFLAASVWIFTKKQLLGVLDPNSFDRDPNMNLEEKSQWKAQAETCRLKLRDKLAEKYYFERRPEEKRIYEEHRKAVVKALVEECKTGKYVPVPSLRGSTQCGEVVSQSENSQSEAADDKTGEAVISGSNHVSLTSTDDRPFADEHEIAIDHEVKREEKQDATSSNPFNMPKPGENDLTDSKTMVSAPALHPILASYMRREREIISGVEDLLAKRQNLQVTPKEEEDVIRAEAKMGEWLSCLKRTPPRFTRGENQFPLSGPISVLIPAPTRSFFATAKLVSLFDFLRTRRTETGALCEMMRIFRNQCQLPYLNHLALARHLLGLSTRLETAIGSRLPLDDKTRRWMGGSLIVCTGASQEYIVGRLGMSASWQFLDSKTKALSIDLASWREERGLNTLKGSGKVAMISAWKAMLREEDDAVKGTGKILTDVDLEKEASKETPVIHDETEQPEVAAKKPVTKYFSTSTVSIDYASHSPLFVEHCLGKNVADFLVQFRVATASQLENAKLENNPLVAKKMQECGMADSVEACNLLIQKWLHILRDRAQTVVSTKTPVRPTKPKESVPKEPKPIIKKVTPSDLSDPFAVLSSITQKFLRSIGIHTGEQFLSQRTTEIAEQFVEFRIQNGMPELKGLGAIASVSGWKAQCRKAAVDMGLKELAATEPDNSIRALGIRRRQNLSKGSKEGSNDTKGDIAAHGPPRKLIIQPLPPLENIADEDILSGRSKVDISVVRGQGSMRFDFEISVRKKAKGLDPCYFVTYKGTASHPFKTIQPIQTVELLRPELASMALPVLPMASLIQPTDLGTHDSRQPFSTVALGCGLIDLSCCGVRVPQIQDLAPLKVLLEKYLLDHQSSSISPEIAPADDTNVLIARRESGTQLFLFVKNPMEKGQTIPLIFPSLATLLSREKHATNNLQSVIGNLIRVLSEQDLCEILKWAHGKYLNEWKDLAESTSENGNAIRQRLHWLSRRIVKCNKDTSDEVKEIVDALFYWPTIPSRPTGHEVEPYKRAMSAVSGDIVSFVEDHPLCRSHVRDNWFELARGRFSLFVEDLVTSLFAAPDLTAAERLERTRSTIKAFTLVESPSMECLHLHDVYGTAGVLKKVPVVACCDPRSNPPKFFFKPVEEVKNDEEVALTWYRGILSVIAKGLLKNILVLFDGNEKSDANVIDTVKASFETCSLDENINIVVPERFLGVACSVPLSPSDLKINGLSSNAVPASYQFFLGIVWPALREQRWRLEAGESADDITFFPPKIGKLKRSNPTKNEGNRKRLRLVREVEKLGWGAVGKLTQRLVLETTKNRESENDHFITVEAAAGQVYQWIQKELDPDDKDSREKAKSLLSATLECYNVFAPLMAEGLKWKPVDASAEKSSFKYGSETLLQMLLVLPSILQQSSLPLQQISDSFQVIREFVDVFTANVTTMLPTHMQPEAEHYADDVNPAVSALGGRLNYLHADSSGTAAKTENAHELTEIIMASDKVTADGRPLLTDFVVLVMEQVIPIRATDEDTEKKNRRIHVGYPGMACRHCIGKSGEGRYFFSSLESMSTASTVLEKHMMRCPMVSNEIKAAITEAKIRHTVQRKDVPVGEQQAFFNRLWNRLRSSIIGLGAANILSSSRKEEEVPPTAVEDDSDSVALEFRDHLELLDFVRTTSPWKNIKSVQTALNTYYSCLDYGGRIYQTPSMPQHFSSEWLLAKVVPKRYEYVKAKYLPVDSAPPAAIS</sequence>
<feature type="region of interest" description="Disordered" evidence="1">
    <location>
        <begin position="1"/>
        <end position="115"/>
    </location>
</feature>
<organism evidence="2 3">
    <name type="scientific">Fistulifera solaris</name>
    <name type="common">Oleaginous diatom</name>
    <dbReference type="NCBI Taxonomy" id="1519565"/>
    <lineage>
        <taxon>Eukaryota</taxon>
        <taxon>Sar</taxon>
        <taxon>Stramenopiles</taxon>
        <taxon>Ochrophyta</taxon>
        <taxon>Bacillariophyta</taxon>
        <taxon>Bacillariophyceae</taxon>
        <taxon>Bacillariophycidae</taxon>
        <taxon>Naviculales</taxon>
        <taxon>Naviculaceae</taxon>
        <taxon>Fistulifera</taxon>
    </lineage>
</organism>
<feature type="region of interest" description="Disordered" evidence="1">
    <location>
        <begin position="419"/>
        <end position="497"/>
    </location>
</feature>
<comment type="caution">
    <text evidence="2">The sequence shown here is derived from an EMBL/GenBank/DDBJ whole genome shotgun (WGS) entry which is preliminary data.</text>
</comment>
<proteinExistence type="predicted"/>
<feature type="compositionally biased region" description="Basic and acidic residues" evidence="1">
    <location>
        <begin position="996"/>
        <end position="1008"/>
    </location>
</feature>
<gene>
    <name evidence="2" type="ORF">FisN_7Hh287</name>
</gene>
<evidence type="ECO:0000256" key="1">
    <source>
        <dbReference type="SAM" id="MobiDB-lite"/>
    </source>
</evidence>
<accession>A0A1Z5KS33</accession>
<feature type="compositionally biased region" description="Low complexity" evidence="1">
    <location>
        <begin position="420"/>
        <end position="431"/>
    </location>
</feature>
<feature type="compositionally biased region" description="Basic and acidic residues" evidence="1">
    <location>
        <begin position="453"/>
        <end position="477"/>
    </location>
</feature>
<feature type="compositionally biased region" description="Polar residues" evidence="1">
    <location>
        <begin position="443"/>
        <end position="452"/>
    </location>
</feature>
<feature type="region of interest" description="Disordered" evidence="1">
    <location>
        <begin position="866"/>
        <end position="886"/>
    </location>
</feature>
<feature type="region of interest" description="Disordered" evidence="1">
    <location>
        <begin position="985"/>
        <end position="1014"/>
    </location>
</feature>
<reference evidence="2 3" key="1">
    <citation type="journal article" date="2015" name="Plant Cell">
        <title>Oil accumulation by the oleaginous diatom Fistulifera solaris as revealed by the genome and transcriptome.</title>
        <authorList>
            <person name="Tanaka T."/>
            <person name="Maeda Y."/>
            <person name="Veluchamy A."/>
            <person name="Tanaka M."/>
            <person name="Abida H."/>
            <person name="Marechal E."/>
            <person name="Bowler C."/>
            <person name="Muto M."/>
            <person name="Sunaga Y."/>
            <person name="Tanaka M."/>
            <person name="Yoshino T."/>
            <person name="Taniguchi T."/>
            <person name="Fukuda Y."/>
            <person name="Nemoto M."/>
            <person name="Matsumoto M."/>
            <person name="Wong P.S."/>
            <person name="Aburatani S."/>
            <person name="Fujibuchi W."/>
        </authorList>
    </citation>
    <scope>NUCLEOTIDE SEQUENCE [LARGE SCALE GENOMIC DNA]</scope>
    <source>
        <strain evidence="2 3">JPCC DA0580</strain>
    </source>
</reference>
<dbReference type="Proteomes" id="UP000198406">
    <property type="component" value="Unassembled WGS sequence"/>
</dbReference>
<name>A0A1Z5KS33_FISSO</name>
<feature type="compositionally biased region" description="Polar residues" evidence="1">
    <location>
        <begin position="227"/>
        <end position="250"/>
    </location>
</feature>
<dbReference type="OrthoDB" id="48739at2759"/>